<dbReference type="GeneTree" id="ENSGT01030000234768"/>
<reference evidence="2" key="2">
    <citation type="submission" date="2025-08" db="UniProtKB">
        <authorList>
            <consortium name="Ensembl"/>
        </authorList>
    </citation>
    <scope>IDENTIFICATION</scope>
    <source>
        <strain evidence="2">Guanapo</strain>
    </source>
</reference>
<reference evidence="2" key="3">
    <citation type="submission" date="2025-09" db="UniProtKB">
        <authorList>
            <consortium name="Ensembl"/>
        </authorList>
    </citation>
    <scope>IDENTIFICATION</scope>
    <source>
        <strain evidence="2">Guanapo</strain>
    </source>
</reference>
<accession>A0A3P9N2L5</accession>
<name>A0A3P9N2L5_POERE</name>
<dbReference type="Gene3D" id="1.10.533.10">
    <property type="entry name" value="Death Domain, Fas"/>
    <property type="match status" value="1"/>
</dbReference>
<proteinExistence type="predicted"/>
<dbReference type="Bgee" id="ENSPREG00000002703">
    <property type="expression patterns" value="Expressed in caudal fin and 1 other cell type or tissue"/>
</dbReference>
<evidence type="ECO:0000259" key="1">
    <source>
        <dbReference type="PROSITE" id="PS50824"/>
    </source>
</evidence>
<sequence>MAPKTAKKILKDILENLSEEDLDKFRSELLNRRVVKTSQVQKKGFLVITDVMVQAYTEKNVLKEAEDILRENNCEQAADELGKYLHDPSSSSSGSSSGSGWRLALLLYFI</sequence>
<reference evidence="3" key="1">
    <citation type="submission" date="2013-11" db="EMBL/GenBank/DDBJ databases">
        <title>The genomic landscape of the Guanapo guppy.</title>
        <authorList>
            <person name="Kuenstner A."/>
            <person name="Dreyer C."/>
        </authorList>
    </citation>
    <scope>NUCLEOTIDE SEQUENCE</scope>
    <source>
        <strain evidence="3">Guanapo</strain>
    </source>
</reference>
<organism evidence="2 3">
    <name type="scientific">Poecilia reticulata</name>
    <name type="common">Guppy</name>
    <name type="synonym">Acanthophacelus reticulatus</name>
    <dbReference type="NCBI Taxonomy" id="8081"/>
    <lineage>
        <taxon>Eukaryota</taxon>
        <taxon>Metazoa</taxon>
        <taxon>Chordata</taxon>
        <taxon>Craniata</taxon>
        <taxon>Vertebrata</taxon>
        <taxon>Euteleostomi</taxon>
        <taxon>Actinopterygii</taxon>
        <taxon>Neopterygii</taxon>
        <taxon>Teleostei</taxon>
        <taxon>Neoteleostei</taxon>
        <taxon>Acanthomorphata</taxon>
        <taxon>Ovalentaria</taxon>
        <taxon>Atherinomorphae</taxon>
        <taxon>Cyprinodontiformes</taxon>
        <taxon>Poeciliidae</taxon>
        <taxon>Poeciliinae</taxon>
        <taxon>Poecilia</taxon>
    </lineage>
</organism>
<dbReference type="Pfam" id="PF02758">
    <property type="entry name" value="PYRIN"/>
    <property type="match status" value="1"/>
</dbReference>
<dbReference type="STRING" id="8081.ENSPREP00000003758"/>
<dbReference type="Proteomes" id="UP000242638">
    <property type="component" value="Unassembled WGS sequence"/>
</dbReference>
<dbReference type="OMA" id="CEQAADE"/>
<keyword evidence="3" id="KW-1185">Reference proteome</keyword>
<dbReference type="InterPro" id="IPR004020">
    <property type="entry name" value="DAPIN"/>
</dbReference>
<dbReference type="InterPro" id="IPR011029">
    <property type="entry name" value="DEATH-like_dom_sf"/>
</dbReference>
<dbReference type="SUPFAM" id="SSF47986">
    <property type="entry name" value="DEATH domain"/>
    <property type="match status" value="1"/>
</dbReference>
<feature type="domain" description="Pyrin" evidence="1">
    <location>
        <begin position="1"/>
        <end position="87"/>
    </location>
</feature>
<protein>
    <recommendedName>
        <fullName evidence="1">Pyrin domain-containing protein</fullName>
    </recommendedName>
</protein>
<dbReference type="SMART" id="SM01289">
    <property type="entry name" value="PYRIN"/>
    <property type="match status" value="1"/>
</dbReference>
<dbReference type="Ensembl" id="ENSPRET00000003814.1">
    <property type="protein sequence ID" value="ENSPREP00000003758.1"/>
    <property type="gene ID" value="ENSPREG00000002703.1"/>
</dbReference>
<evidence type="ECO:0000313" key="2">
    <source>
        <dbReference type="Ensembl" id="ENSPREP00000003758.1"/>
    </source>
</evidence>
<dbReference type="AlphaFoldDB" id="A0A3P9N2L5"/>
<dbReference type="PROSITE" id="PS50824">
    <property type="entry name" value="DAPIN"/>
    <property type="match status" value="1"/>
</dbReference>
<evidence type="ECO:0000313" key="3">
    <source>
        <dbReference type="Proteomes" id="UP000242638"/>
    </source>
</evidence>